<proteinExistence type="predicted"/>
<evidence type="ECO:0000256" key="2">
    <source>
        <dbReference type="SAM" id="MobiDB-lite"/>
    </source>
</evidence>
<feature type="compositionally biased region" description="Basic and acidic residues" evidence="2">
    <location>
        <begin position="215"/>
        <end position="227"/>
    </location>
</feature>
<name>A0A8H6R8C0_9PEZI</name>
<reference evidence="3" key="1">
    <citation type="submission" date="2020-04" db="EMBL/GenBank/DDBJ databases">
        <title>Draft genome resource of the tomato pathogen Pseudocercospora fuligena.</title>
        <authorList>
            <person name="Zaccaron A."/>
        </authorList>
    </citation>
    <scope>NUCLEOTIDE SEQUENCE</scope>
    <source>
        <strain evidence="3">PF001</strain>
    </source>
</reference>
<evidence type="ECO:0000256" key="1">
    <source>
        <dbReference type="SAM" id="Coils"/>
    </source>
</evidence>
<protein>
    <submittedName>
        <fullName evidence="3">Uncharacterized protein</fullName>
    </submittedName>
</protein>
<evidence type="ECO:0000313" key="4">
    <source>
        <dbReference type="Proteomes" id="UP000660729"/>
    </source>
</evidence>
<comment type="caution">
    <text evidence="3">The sequence shown here is derived from an EMBL/GenBank/DDBJ whole genome shotgun (WGS) entry which is preliminary data.</text>
</comment>
<dbReference type="Gene3D" id="1.10.287.1490">
    <property type="match status" value="1"/>
</dbReference>
<sequence length="248" mass="28814">MISVDQIRQWLLDAEPVFKKLDKEVEDHEQKVLDLSKQLKAVQSDSVKKQKTVDEFQEKLAKLEEERDSFKTKYYAATTLHDQNQKTIDEYQEKLIELEEERDSFKTKYHEAKECYAQGQKEQRREDAQRDEQIKQLQRKCNDFEQRLEAAEATTLQAGSEAEEARYAVDRVRNDVEQVKQAAAELSKPEFSAFTEATAGRLGRALDNMRSTSKRLHEADGEKEQPRTKRIRLTLKGTTCEAPIALDD</sequence>
<evidence type="ECO:0000313" key="3">
    <source>
        <dbReference type="EMBL" id="KAF7187170.1"/>
    </source>
</evidence>
<accession>A0A8H6R8C0</accession>
<dbReference type="AlphaFoldDB" id="A0A8H6R8C0"/>
<feature type="region of interest" description="Disordered" evidence="2">
    <location>
        <begin position="204"/>
        <end position="230"/>
    </location>
</feature>
<dbReference type="Proteomes" id="UP000660729">
    <property type="component" value="Unassembled WGS sequence"/>
</dbReference>
<dbReference type="SUPFAM" id="SSF57997">
    <property type="entry name" value="Tropomyosin"/>
    <property type="match status" value="1"/>
</dbReference>
<dbReference type="OrthoDB" id="10365180at2759"/>
<gene>
    <name evidence="3" type="ORF">HII31_11551</name>
</gene>
<feature type="coiled-coil region" evidence="1">
    <location>
        <begin position="18"/>
        <end position="182"/>
    </location>
</feature>
<dbReference type="EMBL" id="JABCIY010000235">
    <property type="protein sequence ID" value="KAF7187170.1"/>
    <property type="molecule type" value="Genomic_DNA"/>
</dbReference>
<keyword evidence="4" id="KW-1185">Reference proteome</keyword>
<keyword evidence="1" id="KW-0175">Coiled coil</keyword>
<organism evidence="3 4">
    <name type="scientific">Pseudocercospora fuligena</name>
    <dbReference type="NCBI Taxonomy" id="685502"/>
    <lineage>
        <taxon>Eukaryota</taxon>
        <taxon>Fungi</taxon>
        <taxon>Dikarya</taxon>
        <taxon>Ascomycota</taxon>
        <taxon>Pezizomycotina</taxon>
        <taxon>Dothideomycetes</taxon>
        <taxon>Dothideomycetidae</taxon>
        <taxon>Mycosphaerellales</taxon>
        <taxon>Mycosphaerellaceae</taxon>
        <taxon>Pseudocercospora</taxon>
    </lineage>
</organism>